<organism evidence="2 3">
    <name type="scientific">Acidisoma silvae</name>
    <dbReference type="NCBI Taxonomy" id="2802396"/>
    <lineage>
        <taxon>Bacteria</taxon>
        <taxon>Pseudomonadati</taxon>
        <taxon>Pseudomonadota</taxon>
        <taxon>Alphaproteobacteria</taxon>
        <taxon>Acetobacterales</taxon>
        <taxon>Acidocellaceae</taxon>
        <taxon>Acidisoma</taxon>
    </lineage>
</organism>
<name>A0A963YNN5_9PROT</name>
<reference evidence="2" key="1">
    <citation type="journal article" date="2021" name="Microorganisms">
        <title>Acidisoma silvae sp. nov. and Acidisomacellulosilytica sp. nov., Two Acidophilic Bacteria Isolated from Decaying Wood, Hydrolyzing Cellulose and Producing Poly-3-hydroxybutyrate.</title>
        <authorList>
            <person name="Mieszkin S."/>
            <person name="Pouder E."/>
            <person name="Uroz S."/>
            <person name="Simon-Colin C."/>
            <person name="Alain K."/>
        </authorList>
    </citation>
    <scope>NUCLEOTIDE SEQUENCE</scope>
    <source>
        <strain evidence="2">HW T2.11</strain>
    </source>
</reference>
<evidence type="ECO:0000313" key="3">
    <source>
        <dbReference type="Proteomes" id="UP000708298"/>
    </source>
</evidence>
<dbReference type="Proteomes" id="UP000708298">
    <property type="component" value="Unassembled WGS sequence"/>
</dbReference>
<dbReference type="InterPro" id="IPR009506">
    <property type="entry name" value="YjiS-like"/>
</dbReference>
<dbReference type="Pfam" id="PF06568">
    <property type="entry name" value="YjiS-like"/>
    <property type="match status" value="1"/>
</dbReference>
<gene>
    <name evidence="2" type="ORF">ASILVAE211_01550</name>
</gene>
<comment type="caution">
    <text evidence="2">The sequence shown here is derived from an EMBL/GenBank/DDBJ whole genome shotgun (WGS) entry which is preliminary data.</text>
</comment>
<dbReference type="RefSeq" id="WP_227319526.1">
    <property type="nucleotide sequence ID" value="NZ_JAESVB010000001.1"/>
</dbReference>
<dbReference type="AlphaFoldDB" id="A0A963YNN5"/>
<evidence type="ECO:0000259" key="1">
    <source>
        <dbReference type="Pfam" id="PF06568"/>
    </source>
</evidence>
<proteinExistence type="predicted"/>
<reference evidence="2" key="2">
    <citation type="submission" date="2021-01" db="EMBL/GenBank/DDBJ databases">
        <authorList>
            <person name="Mieszkin S."/>
            <person name="Pouder E."/>
            <person name="Alain K."/>
        </authorList>
    </citation>
    <scope>NUCLEOTIDE SEQUENCE</scope>
    <source>
        <strain evidence="2">HW T2.11</strain>
    </source>
</reference>
<sequence>MAINIFDSDDQNNSFFLLRARDHLEPITNPEWDKAMSLTLGRKTASRSVFATPARLWQGFRDRYARLAKANRLKRELATMDPRMLSDIGVSRAQLGYEIEKWQRDGF</sequence>
<protein>
    <submittedName>
        <fullName evidence="2">DUF1127 domain-containing protein</fullName>
    </submittedName>
</protein>
<evidence type="ECO:0000313" key="2">
    <source>
        <dbReference type="EMBL" id="MCB8873849.1"/>
    </source>
</evidence>
<keyword evidence="3" id="KW-1185">Reference proteome</keyword>
<accession>A0A963YNN5</accession>
<dbReference type="EMBL" id="JAESVB010000001">
    <property type="protein sequence ID" value="MCB8873849.1"/>
    <property type="molecule type" value="Genomic_DNA"/>
</dbReference>
<feature type="domain" description="YjiS-like" evidence="1">
    <location>
        <begin position="60"/>
        <end position="95"/>
    </location>
</feature>